<keyword evidence="5 13" id="KW-0808">Transferase</keyword>
<evidence type="ECO:0000256" key="9">
    <source>
        <dbReference type="SAM" id="Phobius"/>
    </source>
</evidence>
<dbReference type="RefSeq" id="WP_239796836.1">
    <property type="nucleotide sequence ID" value="NZ_OU912926.1"/>
</dbReference>
<evidence type="ECO:0000256" key="3">
    <source>
        <dbReference type="ARBA" id="ARBA00012438"/>
    </source>
</evidence>
<dbReference type="InterPro" id="IPR001789">
    <property type="entry name" value="Sig_transdc_resp-reg_receiver"/>
</dbReference>
<evidence type="ECO:0000256" key="2">
    <source>
        <dbReference type="ARBA" id="ARBA00004370"/>
    </source>
</evidence>
<organism evidence="13 14">
    <name type="scientific">Candidatus Nitrotoga arctica</name>
    <dbReference type="NCBI Taxonomy" id="453162"/>
    <lineage>
        <taxon>Bacteria</taxon>
        <taxon>Pseudomonadati</taxon>
        <taxon>Pseudomonadota</taxon>
        <taxon>Betaproteobacteria</taxon>
        <taxon>Nitrosomonadales</taxon>
        <taxon>Gallionellaceae</taxon>
        <taxon>Candidatus Nitrotoga</taxon>
    </lineage>
</organism>
<reference evidence="13 14" key="1">
    <citation type="submission" date="2021-10" db="EMBL/GenBank/DDBJ databases">
        <authorList>
            <person name="Koch H."/>
        </authorList>
    </citation>
    <scope>NUCLEOTIDE SEQUENCE [LARGE SCALE GENOMIC DNA]</scope>
    <source>
        <strain evidence="13">6680</strain>
    </source>
</reference>
<dbReference type="CDD" id="cd17546">
    <property type="entry name" value="REC_hyHK_CKI1_RcsC-like"/>
    <property type="match status" value="1"/>
</dbReference>
<keyword evidence="9" id="KW-0472">Membrane</keyword>
<dbReference type="Gene3D" id="3.30.565.10">
    <property type="entry name" value="Histidine kinase-like ATPase, C-terminal domain"/>
    <property type="match status" value="1"/>
</dbReference>
<proteinExistence type="predicted"/>
<dbReference type="SUPFAM" id="SSF52172">
    <property type="entry name" value="CheY-like"/>
    <property type="match status" value="1"/>
</dbReference>
<feature type="transmembrane region" description="Helical" evidence="9">
    <location>
        <begin position="6"/>
        <end position="28"/>
    </location>
</feature>
<comment type="catalytic activity">
    <reaction evidence="1">
        <text>ATP + protein L-histidine = ADP + protein N-phospho-L-histidine.</text>
        <dbReference type="EC" id="2.7.13.3"/>
    </reaction>
</comment>
<evidence type="ECO:0000256" key="8">
    <source>
        <dbReference type="SAM" id="Coils"/>
    </source>
</evidence>
<accession>A0ABN8AMM3</accession>
<comment type="subcellular location">
    <subcellularLocation>
        <location evidence="2">Membrane</location>
    </subcellularLocation>
</comment>
<evidence type="ECO:0000256" key="6">
    <source>
        <dbReference type="ARBA" id="ARBA00022777"/>
    </source>
</evidence>
<evidence type="ECO:0000259" key="10">
    <source>
        <dbReference type="PROSITE" id="PS50109"/>
    </source>
</evidence>
<evidence type="ECO:0000259" key="11">
    <source>
        <dbReference type="PROSITE" id="PS50110"/>
    </source>
</evidence>
<keyword evidence="9" id="KW-1133">Transmembrane helix</keyword>
<keyword evidence="4 7" id="KW-0597">Phosphoprotein</keyword>
<dbReference type="SMART" id="SM00448">
    <property type="entry name" value="REC"/>
    <property type="match status" value="1"/>
</dbReference>
<feature type="domain" description="Histidine kinase" evidence="10">
    <location>
        <begin position="337"/>
        <end position="562"/>
    </location>
</feature>
<feature type="coiled-coil region" evidence="8">
    <location>
        <begin position="38"/>
        <end position="65"/>
    </location>
</feature>
<evidence type="ECO:0000256" key="5">
    <source>
        <dbReference type="ARBA" id="ARBA00022679"/>
    </source>
</evidence>
<keyword evidence="14" id="KW-1185">Reference proteome</keyword>
<dbReference type="SMART" id="SM00387">
    <property type="entry name" value="HATPase_c"/>
    <property type="match status" value="1"/>
</dbReference>
<dbReference type="EMBL" id="OU912926">
    <property type="protein sequence ID" value="CAG9932976.1"/>
    <property type="molecule type" value="Genomic_DNA"/>
</dbReference>
<dbReference type="SMART" id="SM00388">
    <property type="entry name" value="HisKA"/>
    <property type="match status" value="1"/>
</dbReference>
<dbReference type="InterPro" id="IPR011006">
    <property type="entry name" value="CheY-like_superfamily"/>
</dbReference>
<dbReference type="InterPro" id="IPR004358">
    <property type="entry name" value="Sig_transdc_His_kin-like_C"/>
</dbReference>
<feature type="transmembrane region" description="Helical" evidence="9">
    <location>
        <begin position="227"/>
        <end position="246"/>
    </location>
</feature>
<dbReference type="PROSITE" id="PS50109">
    <property type="entry name" value="HIS_KIN"/>
    <property type="match status" value="1"/>
</dbReference>
<dbReference type="SUPFAM" id="SSF55874">
    <property type="entry name" value="ATPase domain of HSP90 chaperone/DNA topoisomerase II/histidine kinase"/>
    <property type="match status" value="1"/>
</dbReference>
<dbReference type="Gene3D" id="3.40.50.2300">
    <property type="match status" value="1"/>
</dbReference>
<dbReference type="EC" id="2.7.13.3" evidence="3"/>
<keyword evidence="8" id="KW-0175">Coiled coil</keyword>
<evidence type="ECO:0000256" key="7">
    <source>
        <dbReference type="PROSITE-ProRule" id="PRU00169"/>
    </source>
</evidence>
<dbReference type="PROSITE" id="PS50885">
    <property type="entry name" value="HAMP"/>
    <property type="match status" value="1"/>
</dbReference>
<dbReference type="GO" id="GO:0004673">
    <property type="term" value="F:protein histidine kinase activity"/>
    <property type="evidence" value="ECO:0007669"/>
    <property type="project" value="UniProtKB-EC"/>
</dbReference>
<dbReference type="InterPro" id="IPR036097">
    <property type="entry name" value="HisK_dim/P_sf"/>
</dbReference>
<dbReference type="CDD" id="cd06225">
    <property type="entry name" value="HAMP"/>
    <property type="match status" value="1"/>
</dbReference>
<evidence type="ECO:0000256" key="4">
    <source>
        <dbReference type="ARBA" id="ARBA00022553"/>
    </source>
</evidence>
<evidence type="ECO:0000313" key="14">
    <source>
        <dbReference type="Proteomes" id="UP000839052"/>
    </source>
</evidence>
<dbReference type="InterPro" id="IPR005467">
    <property type="entry name" value="His_kinase_dom"/>
</dbReference>
<dbReference type="InterPro" id="IPR003660">
    <property type="entry name" value="HAMP_dom"/>
</dbReference>
<keyword evidence="9" id="KW-0812">Transmembrane</keyword>
<dbReference type="SMART" id="SM00304">
    <property type="entry name" value="HAMP"/>
    <property type="match status" value="1"/>
</dbReference>
<protein>
    <recommendedName>
        <fullName evidence="3">histidine kinase</fullName>
        <ecNumber evidence="3">2.7.13.3</ecNumber>
    </recommendedName>
</protein>
<dbReference type="PRINTS" id="PR00344">
    <property type="entry name" value="BCTRLSENSOR"/>
</dbReference>
<dbReference type="Pfam" id="PF00672">
    <property type="entry name" value="HAMP"/>
    <property type="match status" value="1"/>
</dbReference>
<gene>
    <name evidence="13" type="ORF">NTG6680_1723</name>
</gene>
<dbReference type="Gene3D" id="6.10.340.10">
    <property type="match status" value="1"/>
</dbReference>
<sequence>MKLRKLSIWFSVGVLLVLGANMLCVVLIEQAYSKMMAVQEHRRLSIQLSNELQQETEQLASLVRAYTTTGESRYLFYYYDILAVRQGKKSAPAMFNPATYWDDVIAERVLHVLPEKVERHVLTDRMRALGFNAQELQTLTQVFAATEAMKQTEQIAFAATQGLYDPDKRAFVSEGTPRLDFASKLVYSQTYNGLKANLAHAVEGLKEQVSKRTQGEVEQATAHLQRLIMVLLASMAVTIGLVGLAFNTVRRQVLKPIERLKLSADRLSAGNYTSRTRLDSARDSEVDELAVLSETFDSMAQSIEADISRRQTVQLALEKARNQAENATKIKSMFLATMSHEIRTPMNAILGMAYLALKTDLNARQRDYISKVHNAAKMLMDIINNVLDFSKIEAGKLELEQNRFLVEEVVSNALALLQQRAYEKEVELLFEVDTPHLLDEGGALVGDALRLGQILINLLSNAIKFTHSGHVKLTLGIDAQDAESMTLRFTVSDTGIGMTAEQIEHLFQEFIQADGSTTRKYGGTGLGLVIAKRFVELMGGRIWVESKPDAGSCFIFTAHLLRAQQGTAPPASLSGVQTLRVLVVDDQPEARMVLVKMLHHLGVGETPGAGIDSAENGQVALEMIAQAQQQNRPYHLLMLDWVMPDMDGEQVLRSLHAQPPANQPLPVVVSAYDTDVMHDTVLRLNAHLFLSKPVLPEALRHLLKGLSEHAPASPPHEPSAQPETVTLPGQWPDCLPQLRILLRECNVEAADLWQAHKPAFESLLPVQTVHRISVALDNFDFDIALALLPET</sequence>
<evidence type="ECO:0000313" key="13">
    <source>
        <dbReference type="EMBL" id="CAG9932976.1"/>
    </source>
</evidence>
<dbReference type="SUPFAM" id="SSF47384">
    <property type="entry name" value="Homodimeric domain of signal transducing histidine kinase"/>
    <property type="match status" value="1"/>
</dbReference>
<dbReference type="Pfam" id="PF00072">
    <property type="entry name" value="Response_reg"/>
    <property type="match status" value="1"/>
</dbReference>
<feature type="domain" description="Response regulatory" evidence="11">
    <location>
        <begin position="580"/>
        <end position="707"/>
    </location>
</feature>
<dbReference type="Pfam" id="PF02518">
    <property type="entry name" value="HATPase_c"/>
    <property type="match status" value="1"/>
</dbReference>
<dbReference type="PROSITE" id="PS50110">
    <property type="entry name" value="RESPONSE_REGULATORY"/>
    <property type="match status" value="1"/>
</dbReference>
<feature type="modified residue" description="4-aspartylphosphate" evidence="7">
    <location>
        <position position="640"/>
    </location>
</feature>
<evidence type="ECO:0000259" key="12">
    <source>
        <dbReference type="PROSITE" id="PS50885"/>
    </source>
</evidence>
<dbReference type="CDD" id="cd00082">
    <property type="entry name" value="HisKA"/>
    <property type="match status" value="1"/>
</dbReference>
<dbReference type="CDD" id="cd16922">
    <property type="entry name" value="HATPase_EvgS-ArcB-TorS-like"/>
    <property type="match status" value="1"/>
</dbReference>
<dbReference type="PANTHER" id="PTHR43047">
    <property type="entry name" value="TWO-COMPONENT HISTIDINE PROTEIN KINASE"/>
    <property type="match status" value="1"/>
</dbReference>
<dbReference type="InterPro" id="IPR003594">
    <property type="entry name" value="HATPase_dom"/>
</dbReference>
<name>A0ABN8AMM3_9PROT</name>
<dbReference type="Pfam" id="PF00512">
    <property type="entry name" value="HisKA"/>
    <property type="match status" value="1"/>
</dbReference>
<dbReference type="InterPro" id="IPR003661">
    <property type="entry name" value="HisK_dim/P_dom"/>
</dbReference>
<feature type="domain" description="HAMP" evidence="12">
    <location>
        <begin position="251"/>
        <end position="308"/>
    </location>
</feature>
<dbReference type="InterPro" id="IPR036890">
    <property type="entry name" value="HATPase_C_sf"/>
</dbReference>
<dbReference type="Gene3D" id="1.10.287.130">
    <property type="match status" value="1"/>
</dbReference>
<evidence type="ECO:0000256" key="1">
    <source>
        <dbReference type="ARBA" id="ARBA00000085"/>
    </source>
</evidence>
<keyword evidence="6 13" id="KW-0418">Kinase</keyword>
<dbReference type="Proteomes" id="UP000839052">
    <property type="component" value="Chromosome"/>
</dbReference>